<name>A0A1I1K2V5_9FLAO</name>
<dbReference type="AlphaFoldDB" id="A0A1I1K2V5"/>
<keyword evidence="2" id="KW-1185">Reference proteome</keyword>
<dbReference type="RefSeq" id="WP_143102019.1">
    <property type="nucleotide sequence ID" value="NZ_FOMH01000001.1"/>
</dbReference>
<dbReference type="Proteomes" id="UP000199672">
    <property type="component" value="Unassembled WGS sequence"/>
</dbReference>
<protein>
    <submittedName>
        <fullName evidence="1">Uncharacterized protein</fullName>
    </submittedName>
</protein>
<evidence type="ECO:0000313" key="2">
    <source>
        <dbReference type="Proteomes" id="UP000199672"/>
    </source>
</evidence>
<accession>A0A1I1K2V5</accession>
<sequence>MQTVLSEIRNLITTSVGRNEVQQRTMHPTITPLTSTPWDWVEYYKYLSLKGLEEAKSFKKDFPKDSDELYFLSNYIIGGKTWLK</sequence>
<reference evidence="2" key="1">
    <citation type="submission" date="2016-10" db="EMBL/GenBank/DDBJ databases">
        <authorList>
            <person name="Varghese N."/>
            <person name="Submissions S."/>
        </authorList>
    </citation>
    <scope>NUCLEOTIDE SEQUENCE [LARGE SCALE GENOMIC DNA]</scope>
    <source>
        <strain evidence="2">CGMCC 1.10370</strain>
    </source>
</reference>
<organism evidence="1 2">
    <name type="scientific">Flavobacterium phragmitis</name>
    <dbReference type="NCBI Taxonomy" id="739143"/>
    <lineage>
        <taxon>Bacteria</taxon>
        <taxon>Pseudomonadati</taxon>
        <taxon>Bacteroidota</taxon>
        <taxon>Flavobacteriia</taxon>
        <taxon>Flavobacteriales</taxon>
        <taxon>Flavobacteriaceae</taxon>
        <taxon>Flavobacterium</taxon>
    </lineage>
</organism>
<evidence type="ECO:0000313" key="1">
    <source>
        <dbReference type="EMBL" id="SFC55184.1"/>
    </source>
</evidence>
<gene>
    <name evidence="1" type="ORF">SAMN05216297_101228</name>
</gene>
<dbReference type="OrthoDB" id="1190041at2"/>
<dbReference type="STRING" id="739143.SAMN05216297_101228"/>
<dbReference type="EMBL" id="FOMH01000001">
    <property type="protein sequence ID" value="SFC55184.1"/>
    <property type="molecule type" value="Genomic_DNA"/>
</dbReference>
<proteinExistence type="predicted"/>